<evidence type="ECO:0000313" key="4">
    <source>
        <dbReference type="Proteomes" id="UP000034081"/>
    </source>
</evidence>
<feature type="transmembrane region" description="Helical" evidence="2">
    <location>
        <begin position="30"/>
        <end position="50"/>
    </location>
</feature>
<accession>A0A0G0LEC4</accession>
<gene>
    <name evidence="3" type="ORF">UT08_C0001G0146</name>
</gene>
<feature type="region of interest" description="Disordered" evidence="1">
    <location>
        <begin position="56"/>
        <end position="83"/>
    </location>
</feature>
<keyword evidence="2" id="KW-0472">Membrane</keyword>
<keyword evidence="2" id="KW-0812">Transmembrane</keyword>
<comment type="caution">
    <text evidence="3">The sequence shown here is derived from an EMBL/GenBank/DDBJ whole genome shotgun (WGS) entry which is preliminary data.</text>
</comment>
<organism evidence="3 4">
    <name type="scientific">Candidatus Woesebacteria bacterium GW2011_GWB1_38_8</name>
    <dbReference type="NCBI Taxonomy" id="1618570"/>
    <lineage>
        <taxon>Bacteria</taxon>
        <taxon>Candidatus Woeseibacteriota</taxon>
    </lineage>
</organism>
<protein>
    <submittedName>
        <fullName evidence="3">Uncharacterized protein</fullName>
    </submittedName>
</protein>
<feature type="compositionally biased region" description="Acidic residues" evidence="1">
    <location>
        <begin position="74"/>
        <end position="83"/>
    </location>
</feature>
<dbReference type="AlphaFoldDB" id="A0A0G0LEC4"/>
<evidence type="ECO:0000256" key="2">
    <source>
        <dbReference type="SAM" id="Phobius"/>
    </source>
</evidence>
<sequence>METGNQSQNIPAQQSVMKEFPKKEGKKQTIVILLASILVVMAGIASGWLLSSSKAKGNSVTQTSDKQESQIEQEIQEGDIEGLDEAEGTLIEGGIEGEGTHHLEKEGGPSQNVYLTSTIIDLQPLVGKKVHIWGETISGIKASWLMDVIKVKELE</sequence>
<keyword evidence="2" id="KW-1133">Transmembrane helix</keyword>
<proteinExistence type="predicted"/>
<evidence type="ECO:0000256" key="1">
    <source>
        <dbReference type="SAM" id="MobiDB-lite"/>
    </source>
</evidence>
<reference evidence="3 4" key="1">
    <citation type="journal article" date="2015" name="Nature">
        <title>rRNA introns, odd ribosomes, and small enigmatic genomes across a large radiation of phyla.</title>
        <authorList>
            <person name="Brown C.T."/>
            <person name="Hug L.A."/>
            <person name="Thomas B.C."/>
            <person name="Sharon I."/>
            <person name="Castelle C.J."/>
            <person name="Singh A."/>
            <person name="Wilkins M.J."/>
            <person name="Williams K.H."/>
            <person name="Banfield J.F."/>
        </authorList>
    </citation>
    <scope>NUCLEOTIDE SEQUENCE [LARGE SCALE GENOMIC DNA]</scope>
</reference>
<name>A0A0G0LEC4_9BACT</name>
<evidence type="ECO:0000313" key="3">
    <source>
        <dbReference type="EMBL" id="KKQ86280.1"/>
    </source>
</evidence>
<dbReference type="Proteomes" id="UP000034081">
    <property type="component" value="Unassembled WGS sequence"/>
</dbReference>
<dbReference type="EMBL" id="LBVL01000001">
    <property type="protein sequence ID" value="KKQ86280.1"/>
    <property type="molecule type" value="Genomic_DNA"/>
</dbReference>
<dbReference type="STRING" id="1618570.UT08_C0001G0146"/>